<protein>
    <recommendedName>
        <fullName evidence="1">DUF6875 domain-containing protein</fullName>
    </recommendedName>
</protein>
<evidence type="ECO:0000259" key="1">
    <source>
        <dbReference type="Pfam" id="PF21780"/>
    </source>
</evidence>
<dbReference type="InterPro" id="IPR049240">
    <property type="entry name" value="DUF6875"/>
</dbReference>
<organism evidence="2 3">
    <name type="scientific">Actinokineospora alba</name>
    <dbReference type="NCBI Taxonomy" id="504798"/>
    <lineage>
        <taxon>Bacteria</taxon>
        <taxon>Bacillati</taxon>
        <taxon>Actinomycetota</taxon>
        <taxon>Actinomycetes</taxon>
        <taxon>Pseudonocardiales</taxon>
        <taxon>Pseudonocardiaceae</taxon>
        <taxon>Actinokineospora</taxon>
    </lineage>
</organism>
<dbReference type="Proteomes" id="UP000199651">
    <property type="component" value="Unassembled WGS sequence"/>
</dbReference>
<proteinExistence type="predicted"/>
<dbReference type="STRING" id="504798.SAMN05421871_10529"/>
<dbReference type="AlphaFoldDB" id="A0A1H0M606"/>
<dbReference type="OrthoDB" id="8420726at2"/>
<dbReference type="RefSeq" id="WP_091374328.1">
    <property type="nucleotide sequence ID" value="NZ_FNDV01000005.1"/>
</dbReference>
<dbReference type="Pfam" id="PF21780">
    <property type="entry name" value="DUF6875"/>
    <property type="match status" value="1"/>
</dbReference>
<accession>A0A1H0M606</accession>
<evidence type="ECO:0000313" key="2">
    <source>
        <dbReference type="EMBL" id="SDO75942.1"/>
    </source>
</evidence>
<feature type="domain" description="DUF6875" evidence="1">
    <location>
        <begin position="29"/>
        <end position="202"/>
    </location>
</feature>
<name>A0A1H0M606_9PSEU</name>
<sequence>MNGDNHLFVWTADEIARGEIPAEHARELTEVLRWSQDFLVSPHPDLGRGGPVCPYTQPSLRRDLFYIAVPRDPRADLSKTVARLRSWHERLSTGLDEEERELLAVLIVLPGLDYTDSTELDLLQRKAKDDFVANGLMIGQFHPVCDEPGLWNPSFRPLRAPVPLLAVRRMLVFDLLFLVGDLGHADSYLRRFAPAIPARVRHQLVTRLVSTDSREALSA</sequence>
<dbReference type="EMBL" id="FNJB01000004">
    <property type="protein sequence ID" value="SDO75942.1"/>
    <property type="molecule type" value="Genomic_DNA"/>
</dbReference>
<reference evidence="3" key="1">
    <citation type="submission" date="2016-10" db="EMBL/GenBank/DDBJ databases">
        <authorList>
            <person name="Varghese N."/>
            <person name="Submissions S."/>
        </authorList>
    </citation>
    <scope>NUCLEOTIDE SEQUENCE [LARGE SCALE GENOMIC DNA]</scope>
    <source>
        <strain evidence="3">IBRC-M 10655</strain>
    </source>
</reference>
<evidence type="ECO:0000313" key="3">
    <source>
        <dbReference type="Proteomes" id="UP000199651"/>
    </source>
</evidence>
<keyword evidence="3" id="KW-1185">Reference proteome</keyword>
<gene>
    <name evidence="2" type="ORF">SAMN05192558_104431</name>
</gene>